<dbReference type="InterPro" id="IPR039424">
    <property type="entry name" value="SBP_5"/>
</dbReference>
<protein>
    <submittedName>
        <fullName evidence="3">ABC transporter substrate-binding protein</fullName>
    </submittedName>
</protein>
<dbReference type="SUPFAM" id="SSF53850">
    <property type="entry name" value="Periplasmic binding protein-like II"/>
    <property type="match status" value="1"/>
</dbReference>
<gene>
    <name evidence="3" type="ORF">ACFFH4_14390</name>
</gene>
<keyword evidence="1" id="KW-0732">Signal</keyword>
<dbReference type="PANTHER" id="PTHR30290">
    <property type="entry name" value="PERIPLASMIC BINDING COMPONENT OF ABC TRANSPORTER"/>
    <property type="match status" value="1"/>
</dbReference>
<dbReference type="Gene3D" id="3.40.190.10">
    <property type="entry name" value="Periplasmic binding protein-like II"/>
    <property type="match status" value="1"/>
</dbReference>
<dbReference type="InterPro" id="IPR030678">
    <property type="entry name" value="Peptide/Ni-bd"/>
</dbReference>
<keyword evidence="4" id="KW-1185">Reference proteome</keyword>
<dbReference type="Proteomes" id="UP001589833">
    <property type="component" value="Unassembled WGS sequence"/>
</dbReference>
<reference evidence="3 4" key="1">
    <citation type="submission" date="2024-09" db="EMBL/GenBank/DDBJ databases">
        <authorList>
            <person name="Sun Q."/>
            <person name="Mori K."/>
        </authorList>
    </citation>
    <scope>NUCLEOTIDE SEQUENCE [LARGE SCALE GENOMIC DNA]</scope>
    <source>
        <strain evidence="3 4">NCAIM B.02301</strain>
    </source>
</reference>
<organism evidence="3 4">
    <name type="scientific">Halalkalibacter alkalisediminis</name>
    <dbReference type="NCBI Taxonomy" id="935616"/>
    <lineage>
        <taxon>Bacteria</taxon>
        <taxon>Bacillati</taxon>
        <taxon>Bacillota</taxon>
        <taxon>Bacilli</taxon>
        <taxon>Bacillales</taxon>
        <taxon>Bacillaceae</taxon>
        <taxon>Halalkalibacter</taxon>
    </lineage>
</organism>
<feature type="signal peptide" evidence="1">
    <location>
        <begin position="1"/>
        <end position="27"/>
    </location>
</feature>
<name>A0ABV6NHJ3_9BACI</name>
<feature type="chain" id="PRO_5045887526" evidence="1">
    <location>
        <begin position="28"/>
        <end position="510"/>
    </location>
</feature>
<comment type="caution">
    <text evidence="3">The sequence shown here is derived from an EMBL/GenBank/DDBJ whole genome shotgun (WGS) entry which is preliminary data.</text>
</comment>
<sequence>MQKRNKPFTAMIVIFVLLLAACGVSDASHNEAGKDTLEVAFPWSPPGLDPHHSGRNSWDVMRSGAGETLIKLDETLQPTPWLAQDWQQEDENTWIFNLQENVLFHNGSEMDATSVKDSLERSIEMNPRANDLLLIETIEVIDEHELKIKTAQLNSALISHLADPSFIIVDVTTIDEEKNYPDLTGAFSFKEFIKDESLTVERFDDYWGELALLSEVTFKFISDGNTRLMSLQSGDADIAIDIPIDGISLIEQSSQLEIETAPSLRTHLVLYNMNSPRFEKVDFRRMIDQAIPRTDIVTSIMKGYGTESNSAFSDVLPFGKIENTEPILSVESIMTQDGWEKNEQGVWAKEGLVFEVDMLTFPQRPELSVMAEIIQGELAQEGIKVNIRQVESIDDALAKDDWDVSMYSMLTAHTGDPQYFLNVFYRENSSSNVSNYVSKPLEGVIDQLNETTEADKRNELAIEAQIIIQDEVPQSFVVHPDTIFGLNKNVEGFTAHPIEYYYIHPQITIK</sequence>
<dbReference type="PANTHER" id="PTHR30290:SF81">
    <property type="entry name" value="OLIGOPEPTIDE-BINDING PROTEIN OPPA"/>
    <property type="match status" value="1"/>
</dbReference>
<evidence type="ECO:0000259" key="2">
    <source>
        <dbReference type="Pfam" id="PF00496"/>
    </source>
</evidence>
<evidence type="ECO:0000313" key="3">
    <source>
        <dbReference type="EMBL" id="MFC0560225.1"/>
    </source>
</evidence>
<dbReference type="Pfam" id="PF00496">
    <property type="entry name" value="SBP_bac_5"/>
    <property type="match status" value="1"/>
</dbReference>
<dbReference type="EMBL" id="JBHLTR010000018">
    <property type="protein sequence ID" value="MFC0560225.1"/>
    <property type="molecule type" value="Genomic_DNA"/>
</dbReference>
<dbReference type="InterPro" id="IPR000914">
    <property type="entry name" value="SBP_5_dom"/>
</dbReference>
<evidence type="ECO:0000313" key="4">
    <source>
        <dbReference type="Proteomes" id="UP001589833"/>
    </source>
</evidence>
<dbReference type="CDD" id="cd08490">
    <property type="entry name" value="PBP2_NikA_DppA_OppA_like_3"/>
    <property type="match status" value="1"/>
</dbReference>
<dbReference type="PIRSF" id="PIRSF002741">
    <property type="entry name" value="MppA"/>
    <property type="match status" value="1"/>
</dbReference>
<dbReference type="Gene3D" id="3.10.105.10">
    <property type="entry name" value="Dipeptide-binding Protein, Domain 3"/>
    <property type="match status" value="1"/>
</dbReference>
<dbReference type="PROSITE" id="PS51257">
    <property type="entry name" value="PROKAR_LIPOPROTEIN"/>
    <property type="match status" value="1"/>
</dbReference>
<proteinExistence type="predicted"/>
<dbReference type="RefSeq" id="WP_273847450.1">
    <property type="nucleotide sequence ID" value="NZ_JAQQWT010000026.1"/>
</dbReference>
<accession>A0ABV6NHJ3</accession>
<evidence type="ECO:0000256" key="1">
    <source>
        <dbReference type="SAM" id="SignalP"/>
    </source>
</evidence>
<feature type="domain" description="Solute-binding protein family 5" evidence="2">
    <location>
        <begin position="78"/>
        <end position="431"/>
    </location>
</feature>